<dbReference type="FunFam" id="3.30.2410.10:FF:000004">
    <property type="entry name" value="E3 ubiquitin-protein ligase HUWE1, variant"/>
    <property type="match status" value="1"/>
</dbReference>
<dbReference type="Gene3D" id="3.30.2410.10">
    <property type="entry name" value="Hect, E3 ligase catalytic domain"/>
    <property type="match status" value="1"/>
</dbReference>
<keyword evidence="9" id="KW-0539">Nucleus</keyword>
<dbReference type="KEGG" id="vpo:Kpol_1023p70"/>
<dbReference type="OrthoDB" id="8068875at2759"/>
<dbReference type="InParanoid" id="A7TFU3"/>
<dbReference type="SUPFAM" id="SSF48371">
    <property type="entry name" value="ARM repeat"/>
    <property type="match status" value="1"/>
</dbReference>
<comment type="pathway">
    <text evidence="3">Protein modification; protein ubiquitination.</text>
</comment>
<evidence type="ECO:0000256" key="3">
    <source>
        <dbReference type="ARBA" id="ARBA00004906"/>
    </source>
</evidence>
<dbReference type="GO" id="GO:0061630">
    <property type="term" value="F:ubiquitin protein ligase activity"/>
    <property type="evidence" value="ECO:0007669"/>
    <property type="project" value="UniProtKB-EC"/>
</dbReference>
<dbReference type="GeneID" id="5547218"/>
<dbReference type="Gene3D" id="3.90.1750.10">
    <property type="entry name" value="Hect, E3 ligase catalytic domains"/>
    <property type="match status" value="1"/>
</dbReference>
<dbReference type="STRING" id="436907.A7TFU3"/>
<feature type="region of interest" description="Disordered" evidence="13">
    <location>
        <begin position="1954"/>
        <end position="1975"/>
    </location>
</feature>
<dbReference type="Proteomes" id="UP000000267">
    <property type="component" value="Unassembled WGS sequence"/>
</dbReference>
<dbReference type="Gene3D" id="3.30.2160.10">
    <property type="entry name" value="Hect, E3 ligase catalytic domain"/>
    <property type="match status" value="1"/>
</dbReference>
<feature type="compositionally biased region" description="Acidic residues" evidence="13">
    <location>
        <begin position="1954"/>
        <end position="1967"/>
    </location>
</feature>
<comment type="subcellular location">
    <subcellularLocation>
        <location evidence="2">Nucleus</location>
    </subcellularLocation>
</comment>
<evidence type="ECO:0000256" key="5">
    <source>
        <dbReference type="ARBA" id="ARBA00022448"/>
    </source>
</evidence>
<proteinExistence type="inferred from homology"/>
<evidence type="ECO:0000256" key="8">
    <source>
        <dbReference type="ARBA" id="ARBA00022816"/>
    </source>
</evidence>
<dbReference type="PhylomeDB" id="A7TFU3"/>
<dbReference type="InterPro" id="IPR010309">
    <property type="entry name" value="E3_Ub_ligase_DUF908"/>
</dbReference>
<dbReference type="GO" id="GO:0000480">
    <property type="term" value="P:endonucleolytic cleavage in 5'-ETS of tricistronic rRNA transcript (SSU-rRNA, 5.8S rRNA, LSU-rRNA)"/>
    <property type="evidence" value="ECO:0007669"/>
    <property type="project" value="EnsemblFungi"/>
</dbReference>
<dbReference type="EMBL" id="DS480384">
    <property type="protein sequence ID" value="EDO18901.1"/>
    <property type="molecule type" value="Genomic_DNA"/>
</dbReference>
<dbReference type="InterPro" id="IPR016024">
    <property type="entry name" value="ARM-type_fold"/>
</dbReference>
<keyword evidence="8" id="KW-0509">mRNA transport</keyword>
<feature type="domain" description="HECT" evidence="14">
    <location>
        <begin position="2980"/>
        <end position="3316"/>
    </location>
</feature>
<keyword evidence="6" id="KW-0808">Transferase</keyword>
<feature type="region of interest" description="Disordered" evidence="13">
    <location>
        <begin position="2053"/>
        <end position="2087"/>
    </location>
</feature>
<dbReference type="InterPro" id="IPR011989">
    <property type="entry name" value="ARM-like"/>
</dbReference>
<reference evidence="15 16" key="1">
    <citation type="journal article" date="2007" name="Proc. Natl. Acad. Sci. U.S.A.">
        <title>Independent sorting-out of thousands of duplicated gene pairs in two yeast species descended from a whole-genome duplication.</title>
        <authorList>
            <person name="Scannell D.R."/>
            <person name="Frank A.C."/>
            <person name="Conant G.C."/>
            <person name="Byrne K.P."/>
            <person name="Woolfit M."/>
            <person name="Wolfe K.H."/>
        </authorList>
    </citation>
    <scope>NUCLEOTIDE SEQUENCE [LARGE SCALE GENOMIC DNA]</scope>
    <source>
        <strain evidence="16">ATCC 22028 / DSM 70294 / BCRC 21397 / CBS 2163 / NBRC 10782 / NRRL Y-8283 / UCD 57-17</strain>
    </source>
</reference>
<dbReference type="GO" id="GO:0000447">
    <property type="term" value="P:endonucleolytic cleavage in ITS1 to separate SSU-rRNA from 5.8S rRNA and LSU-rRNA from tricistronic rRNA transcript (SSU-rRNA, 5.8S rRNA, LSU-rRNA)"/>
    <property type="evidence" value="ECO:0007669"/>
    <property type="project" value="EnsemblFungi"/>
</dbReference>
<name>A7TFU3_VANPO</name>
<evidence type="ECO:0000256" key="1">
    <source>
        <dbReference type="ARBA" id="ARBA00000885"/>
    </source>
</evidence>
<evidence type="ECO:0000256" key="12">
    <source>
        <dbReference type="PROSITE-ProRule" id="PRU00104"/>
    </source>
</evidence>
<dbReference type="Pfam" id="PF06025">
    <property type="entry name" value="DUF913"/>
    <property type="match status" value="1"/>
</dbReference>
<evidence type="ECO:0000256" key="4">
    <source>
        <dbReference type="ARBA" id="ARBA00012485"/>
    </source>
</evidence>
<dbReference type="CDD" id="cd00078">
    <property type="entry name" value="HECTc"/>
    <property type="match status" value="1"/>
</dbReference>
<dbReference type="SUPFAM" id="SSF56204">
    <property type="entry name" value="Hect, E3 ligase catalytic domain"/>
    <property type="match status" value="1"/>
</dbReference>
<dbReference type="GO" id="GO:0000448">
    <property type="term" value="P:cleavage in ITS2 between 5.8S rRNA and LSU-rRNA of tricistronic rRNA transcript (SSU-rRNA, 5.8S rRNA, LSU-rRNA)"/>
    <property type="evidence" value="ECO:0007669"/>
    <property type="project" value="EnsemblFungi"/>
</dbReference>
<keyword evidence="16" id="KW-1185">Reference proteome</keyword>
<dbReference type="eggNOG" id="KOG0939">
    <property type="taxonomic scope" value="Eukaryota"/>
</dbReference>
<dbReference type="Pfam" id="PF14377">
    <property type="entry name" value="UBM"/>
    <property type="match status" value="2"/>
</dbReference>
<dbReference type="GO" id="GO:0005737">
    <property type="term" value="C:cytoplasm"/>
    <property type="evidence" value="ECO:0007669"/>
    <property type="project" value="TreeGrafter"/>
</dbReference>
<evidence type="ECO:0000256" key="6">
    <source>
        <dbReference type="ARBA" id="ARBA00022679"/>
    </source>
</evidence>
<dbReference type="GO" id="GO:0051028">
    <property type="term" value="P:mRNA transport"/>
    <property type="evidence" value="ECO:0007669"/>
    <property type="project" value="UniProtKB-KW"/>
</dbReference>
<dbReference type="GO" id="GO:0000209">
    <property type="term" value="P:protein polyubiquitination"/>
    <property type="evidence" value="ECO:0007669"/>
    <property type="project" value="TreeGrafter"/>
</dbReference>
<dbReference type="InterPro" id="IPR000569">
    <property type="entry name" value="HECT_dom"/>
</dbReference>
<dbReference type="FunCoup" id="A7TFU3">
    <property type="interactions" value="1166"/>
</dbReference>
<dbReference type="OMA" id="DCHFSRE"/>
<evidence type="ECO:0000256" key="2">
    <source>
        <dbReference type="ARBA" id="ARBA00004123"/>
    </source>
</evidence>
<evidence type="ECO:0000313" key="15">
    <source>
        <dbReference type="EMBL" id="EDO18901.1"/>
    </source>
</evidence>
<feature type="region of interest" description="Disordered" evidence="13">
    <location>
        <begin position="2268"/>
        <end position="2337"/>
    </location>
</feature>
<keyword evidence="7 12" id="KW-0833">Ubl conjugation pathway</keyword>
<dbReference type="FunFam" id="3.30.2160.10:FF:000001">
    <property type="entry name" value="E3 ubiquitin-protein ligase NEDD4-like"/>
    <property type="match status" value="1"/>
</dbReference>
<evidence type="ECO:0000256" key="13">
    <source>
        <dbReference type="SAM" id="MobiDB-lite"/>
    </source>
</evidence>
<feature type="compositionally biased region" description="Acidic residues" evidence="13">
    <location>
        <begin position="2069"/>
        <end position="2082"/>
    </location>
</feature>
<dbReference type="InterPro" id="IPR050409">
    <property type="entry name" value="E3_ubiq-protein_ligase"/>
</dbReference>
<comment type="similarity">
    <text evidence="10">Belongs to the UPL family. TOM1/PTR1 subfamily.</text>
</comment>
<dbReference type="Pfam" id="PF00632">
    <property type="entry name" value="HECT"/>
    <property type="match status" value="1"/>
</dbReference>
<dbReference type="PANTHER" id="PTHR11254">
    <property type="entry name" value="HECT DOMAIN UBIQUITIN-PROTEIN LIGASE"/>
    <property type="match status" value="1"/>
</dbReference>
<dbReference type="FunFam" id="3.90.1750.10:FF:000003">
    <property type="entry name" value="E3 ubiquitin-protein ligase UPL1"/>
    <property type="match status" value="1"/>
</dbReference>
<evidence type="ECO:0000256" key="7">
    <source>
        <dbReference type="ARBA" id="ARBA00022786"/>
    </source>
</evidence>
<dbReference type="PROSITE" id="PS50237">
    <property type="entry name" value="HECT"/>
    <property type="match status" value="1"/>
</dbReference>
<evidence type="ECO:0000256" key="10">
    <source>
        <dbReference type="ARBA" id="ARBA00034494"/>
    </source>
</evidence>
<dbReference type="GO" id="GO:0000472">
    <property type="term" value="P:endonucleolytic cleavage to generate mature 5'-end of SSU-rRNA from (SSU-rRNA, 5.8S rRNA, LSU-rRNA)"/>
    <property type="evidence" value="ECO:0007669"/>
    <property type="project" value="EnsemblFungi"/>
</dbReference>
<dbReference type="EC" id="2.3.2.26" evidence="4"/>
<keyword evidence="5" id="KW-0813">Transport</keyword>
<dbReference type="GO" id="GO:0006511">
    <property type="term" value="P:ubiquitin-dependent protein catabolic process"/>
    <property type="evidence" value="ECO:0007669"/>
    <property type="project" value="EnsemblFungi"/>
</dbReference>
<comment type="catalytic activity">
    <reaction evidence="1">
        <text>S-ubiquitinyl-[E2 ubiquitin-conjugating enzyme]-L-cysteine + [acceptor protein]-L-lysine = [E2 ubiquitin-conjugating enzyme]-L-cysteine + N(6)-ubiquitinyl-[acceptor protein]-L-lysine.</text>
        <dbReference type="EC" id="2.3.2.26"/>
    </reaction>
</comment>
<dbReference type="PANTHER" id="PTHR11254:SF67">
    <property type="entry name" value="E3 UBIQUITIN-PROTEIN LIGASE HUWE1"/>
    <property type="match status" value="1"/>
</dbReference>
<evidence type="ECO:0000313" key="16">
    <source>
        <dbReference type="Proteomes" id="UP000000267"/>
    </source>
</evidence>
<feature type="compositionally biased region" description="Acidic residues" evidence="13">
    <location>
        <begin position="2297"/>
        <end position="2318"/>
    </location>
</feature>
<dbReference type="SMR" id="A7TFU3"/>
<dbReference type="GO" id="GO:0006913">
    <property type="term" value="P:nucleocytoplasmic transport"/>
    <property type="evidence" value="ECO:0007669"/>
    <property type="project" value="EnsemblFungi"/>
</dbReference>
<dbReference type="UniPathway" id="UPA00143"/>
<dbReference type="GO" id="GO:0005634">
    <property type="term" value="C:nucleus"/>
    <property type="evidence" value="ECO:0007669"/>
    <property type="project" value="UniProtKB-SubCell"/>
</dbReference>
<feature type="region of interest" description="Disordered" evidence="13">
    <location>
        <begin position="2456"/>
        <end position="2487"/>
    </location>
</feature>
<dbReference type="InterPro" id="IPR025527">
    <property type="entry name" value="HUWE1/Rev1_UBM"/>
</dbReference>
<dbReference type="InterPro" id="IPR035983">
    <property type="entry name" value="Hect_E3_ubiquitin_ligase"/>
</dbReference>
<organism evidence="16">
    <name type="scientific">Vanderwaltozyma polyspora (strain ATCC 22028 / DSM 70294 / BCRC 21397 / CBS 2163 / NBRC 10782 / NRRL Y-8283 / UCD 57-17)</name>
    <name type="common">Kluyveromyces polysporus</name>
    <dbReference type="NCBI Taxonomy" id="436907"/>
    <lineage>
        <taxon>Eukaryota</taxon>
        <taxon>Fungi</taxon>
        <taxon>Dikarya</taxon>
        <taxon>Ascomycota</taxon>
        <taxon>Saccharomycotina</taxon>
        <taxon>Saccharomycetes</taxon>
        <taxon>Saccharomycetales</taxon>
        <taxon>Saccharomycetaceae</taxon>
        <taxon>Vanderwaltozyma</taxon>
    </lineage>
</organism>
<gene>
    <name evidence="15" type="ORF">Kpol_1023p70</name>
</gene>
<protein>
    <recommendedName>
        <fullName evidence="4">HECT-type E3 ubiquitin transferase</fullName>
        <ecNumber evidence="4">2.3.2.26</ecNumber>
    </recommendedName>
    <alternativeName>
        <fullName evidence="11">HECT-type E3 ubiquitin transferase TOM1</fullName>
    </alternativeName>
</protein>
<dbReference type="SMART" id="SM00119">
    <property type="entry name" value="HECTc"/>
    <property type="match status" value="1"/>
</dbReference>
<evidence type="ECO:0000259" key="14">
    <source>
        <dbReference type="PROSITE" id="PS50237"/>
    </source>
</evidence>
<sequence length="3316" mass="379660">MVKLTRYEKLQKEHNAKSFKPLLDELTKCDLPTFVEKLQAIQEWDRARDDLFVWIPVLNRIDDILSSIVDKYSYKTDDFIKKPVRLVTMADDDVKLCVELCQFSCRLLYNSENRFIYSSMDVMNNLLNCPNFKVKLSAIKVLAIMGERYVVTREKIDSDNVLGSLNLKKKALNLALALPSSTTDDEGKHFSLSDLYFKEKKFPSKWSKLKYNYYTSHSGHTKKPASSHSSTQHKELSLPTPSMKRLVLTKEELQKSTIQQLYDNAMDTLPPENWFDFSLKVAIAKAFSDESNESLNLRNEIIRVKFNAIALVNTIYIPPQVSSKLFEIDPYAFNSLSEFISISETKISKEMRLDALFSLECISLKHVWCSDIVRNLGGNISHGLLFQILHYIAKILREGSSEVDEEYNVRMFYLISNLADVKSLHASMISAGLIQSLIEIVSVKKTSYKRSMASASHLLELLISDSESTSEFINNDGFNILINSITDEVNFALEHPEYGAPPKYSLVYYSISFRQLAYIRSLLKIVLKLLRTDSGDRIRNLIDSPILISIKKILENRPVFGYTLVTHALDIVQRVINSEPTIYPVLVEAGLIPHIIEHFPEYICPNPELLSLLPDLLSALCLNTDGLKKVKEHNLIQSLLGAVTNPKHAQILSWKEEATDLGASVDELARHYPELKPIILESFCSIVKELPKCINFNQKFLYDSPNGADYFYRSKTDAIEEYEEGATELSFWDVQESTSLVDCFADLFYGMTLENSVLESLPERLHFSEILSIAIMEGPPFDYTSSQTMLNFTDVLQLFDEKNKDYAFPVLMKELENQLEDIKEFLTSPLEFSYILQAKVGRDNSDIEDTLSKMSRIVTLLYLITDVYINVTSLTATRVLQILEYFEKNGFKLIKNIRLLFQKTSLEEMYIREVLPDKVITDTMPEPLGSAPPIQIHVSKPSKRELKDDYTSSKMKNTFEVRFLLSKLQSCSSIFFRCLLRLSHAKNIDIEISDRAIEVHIFSEVVSSSIAMLRSMNLNKRNLPFFLVMLNFNSYIYSFPKTTISGGGILQTIPIYLFYQMGGYKLYVDLTKELFKNISQFDNIEMIEEINYLKNTEEVLTLSCLINVLTFLNKSIQLETMENIRSIEPYYPYLDYDYNMTKSIMIPIKILSLALIFNLNNYNLLFNNEARKIPYAVFKQILTMLKNIFSDSEFDSEELLELHWDLIPPSSRKIKLLTSCGLSEDVARGYLEENDDELPQNEKPDSFSEAEWEKYQIVSKNNMWQLYPPQMLPQYKEMASTEDLTSMRKQFFDSGLQQKVFNVLPFYPKLVNAFAKTLLQIYADNHQPEEYFAQNVLEKIIKTNITDTAAISSLIHLFGIFLNERRVYEQSNGLIDQFLDYLLKSLKPDQANSIWFSKALYVYEIILAKSEVPDVVKLPNDIKLTDDLPTFFPVYRIPYEIKKQVFHTLIRVSDISNFYSALATCRILILYARDNEFGNEIIRSGILSELLKSIGVHQKSDKINFLESSFILLLRRCFETDKIVKDLISYELNKSFTTRAIGENKEKERELNGLIDEKPHVVMRNPESYTNLLCGMAKFVDFDSSDSLNTLVMKRDISGSEKDTPQDVKKSEGENYQKRTGIVHMLLSQLMAASRKDWLSEPGSKLPENKDKKLVDKVDPAKNPVCAYMMFLLKVLVELVSSYKKCKFEFLTYDRRNSYSEFPKPRSTAINFFLYELLDKTPNPEQNKYESKRREVISLLARSVLVGFIASVQDSSIKANDPKEIDPDMNFIRKCTIESLMKALKQNTSSAKLIESNVSKLDCWFKIISSMVFVQAPYLRLILDSNKIDADQYQMCKLMIEMNVPSVITECMANIEINYPFSKKLFNNAVDPFNAINSVRNSFSELFKIEINDDEDVVEEESDKEDAPNMFKNSSLGMYDVEDIEEDDDDESLIGDDEDIAFVDGEDGEYEVVFSDDDDEDDDEDGDGNSHSVDLDLVNGREDRNVSYEVAGADGIAVEIATDSSFESDYDEDMQSGEDVEEHYYSDNDDGIDVIDVDESSYSSDLDIELSDYNVDESDWESGLSDLSDSQDDEDEDEDIDSESNGFNRMNGIRRHWVTDDGVDIIESPSDDDGSTGVFQGIEHVFHNEDQPLFRVQGGRSNSRHNNRVLNRNFGHSSFGPPSLTLLNVGRRHQSNLINPLGPSGLEEVENDISDQLISVGSGLRPRNEPHHFAGVLFSGESFDERTPDGIVLKPSVSRWKDIFDMFYDSKWYVKNIIPSIISRTYHGSLGNSKKKNTTEPKIKKHGVKRTHYEVLPAEDESSNSEEILSDDIDDDSNASENELVEGERSGDTENSVNRAAENAVAPEPVFVTINGTQVNIAGTDIDPDFLNALPEDMREEVFTQHIRERRAEALYNDLDSREIDSTFLDAIPQNMRDEILEQEAAESRVSSMIRTINNNVRSTLQDSASISNTAIMEDNSLVNEEENENDNSTSHEDNKTDVEKRKSSRMYFSPLVDRAGVAALMKSVFISQPYVQREAYHELFYRLCSSKQTRSDIINMLLIILTEGIIDHHSLEKVYNLISSRALGIQAKPQVSHQTTRHLPPDCTPLVVANQSIEILQSLIEADSRLKFYFITEHDNLSLSKPQFKNKKDIFSKNMKWPIKNLLIMLNRKIITDETVLMDLLTRVLQVCTKPILTLNKPIDEKNASRKKFQIPEFDIDELKMIVSIIKLESCNTKVFQQTLNIMYNLSAVSDAVNVFTEELISLALETVDALVPDLNKLSDNQIEVSNGNEINSELIQKFTIPSSDQAKLLKILTAVDYLHTHKTKEDAIDVLKLMSLYNRMQLGKLWSSLSQCLTKLEEQKVTRTSATILLPLIESLMVVCKHSKSLHDGSKSAILKLEEENKLDFDSLPVESLFFPFTDLHRKLLNQMIRSNPKLMSGPFSLLVKNPKVLDFDNKRYYFVAKIRSESQEHPKLSITVRRDQVFLDSYRSLFFKSNEEIKNSKLEIVFKGESGVDAGGLTREWYQVLSRQMFNPDYALFIPVASDTTTFRPNRTSGINPEHCSFFKFIGMIIGKAIRDQCYLDCHFSREVYKNILGKSVSLKDMESLDLDYYKSLIWIIENDITDIIEETFSVETDDYGEHKIIDLIKDGRNIAVTEENKQEYVQKIVEYKLQTSVNEQMENFLQGFYALIPKDLISIFDEQELELLISGLPDIDVDDWKSNSTYVNYTSSCKQINYFWRAVKSFDQEERVKLLQFVTGTSKVPLNGFKELAGVNGVCKFSIHKDYGAIDRLPTSHTCFNQLDLPAYNSYETLRRFLLLAISEGYEGFGIA</sequence>
<dbReference type="HOGENOM" id="CLU_000215_0_1_1"/>
<dbReference type="GO" id="GO:0000278">
    <property type="term" value="P:mitotic cell cycle"/>
    <property type="evidence" value="ECO:0007669"/>
    <property type="project" value="EnsemblFungi"/>
</dbReference>
<dbReference type="Gene3D" id="1.25.10.10">
    <property type="entry name" value="Leucine-rich Repeat Variant"/>
    <property type="match status" value="1"/>
</dbReference>
<evidence type="ECO:0000256" key="9">
    <source>
        <dbReference type="ARBA" id="ARBA00023242"/>
    </source>
</evidence>
<dbReference type="RefSeq" id="XP_001646759.1">
    <property type="nucleotide sequence ID" value="XM_001646709.1"/>
</dbReference>
<feature type="active site" description="Glycyl thioester intermediate" evidence="12">
    <location>
        <position position="3283"/>
    </location>
</feature>
<dbReference type="InterPro" id="IPR010314">
    <property type="entry name" value="E3_Ub_ligase_DUF913"/>
</dbReference>
<dbReference type="Pfam" id="PF06012">
    <property type="entry name" value="DUF908"/>
    <property type="match status" value="1"/>
</dbReference>
<feature type="compositionally biased region" description="Basic and acidic residues" evidence="13">
    <location>
        <begin position="2474"/>
        <end position="2486"/>
    </location>
</feature>
<evidence type="ECO:0000256" key="11">
    <source>
        <dbReference type="ARBA" id="ARBA00076267"/>
    </source>
</evidence>
<accession>A7TFU3</accession>
<dbReference type="GO" id="GO:0006997">
    <property type="term" value="P:nucleus organization"/>
    <property type="evidence" value="ECO:0007669"/>
    <property type="project" value="EnsemblFungi"/>
</dbReference>